<feature type="compositionally biased region" description="Basic and acidic residues" evidence="1">
    <location>
        <begin position="377"/>
        <end position="386"/>
    </location>
</feature>
<keyword evidence="3" id="KW-1185">Reference proteome</keyword>
<dbReference type="Proteomes" id="UP001151760">
    <property type="component" value="Unassembled WGS sequence"/>
</dbReference>
<feature type="region of interest" description="Disordered" evidence="1">
    <location>
        <begin position="377"/>
        <end position="396"/>
    </location>
</feature>
<organism evidence="2 3">
    <name type="scientific">Tanacetum coccineum</name>
    <dbReference type="NCBI Taxonomy" id="301880"/>
    <lineage>
        <taxon>Eukaryota</taxon>
        <taxon>Viridiplantae</taxon>
        <taxon>Streptophyta</taxon>
        <taxon>Embryophyta</taxon>
        <taxon>Tracheophyta</taxon>
        <taxon>Spermatophyta</taxon>
        <taxon>Magnoliopsida</taxon>
        <taxon>eudicotyledons</taxon>
        <taxon>Gunneridae</taxon>
        <taxon>Pentapetalae</taxon>
        <taxon>asterids</taxon>
        <taxon>campanulids</taxon>
        <taxon>Asterales</taxon>
        <taxon>Asteraceae</taxon>
        <taxon>Asteroideae</taxon>
        <taxon>Anthemideae</taxon>
        <taxon>Anthemidinae</taxon>
        <taxon>Tanacetum</taxon>
    </lineage>
</organism>
<reference evidence="2" key="2">
    <citation type="submission" date="2022-01" db="EMBL/GenBank/DDBJ databases">
        <authorList>
            <person name="Yamashiro T."/>
            <person name="Shiraishi A."/>
            <person name="Satake H."/>
            <person name="Nakayama K."/>
        </authorList>
    </citation>
    <scope>NUCLEOTIDE SEQUENCE</scope>
</reference>
<name>A0ABQ5GTV1_9ASTR</name>
<evidence type="ECO:0008006" key="4">
    <source>
        <dbReference type="Google" id="ProtNLM"/>
    </source>
</evidence>
<comment type="caution">
    <text evidence="2">The sequence shown here is derived from an EMBL/GenBank/DDBJ whole genome shotgun (WGS) entry which is preliminary data.</text>
</comment>
<evidence type="ECO:0000313" key="2">
    <source>
        <dbReference type="EMBL" id="GJT78963.1"/>
    </source>
</evidence>
<proteinExistence type="predicted"/>
<gene>
    <name evidence="2" type="ORF">Tco_1045688</name>
</gene>
<evidence type="ECO:0000313" key="3">
    <source>
        <dbReference type="Proteomes" id="UP001151760"/>
    </source>
</evidence>
<evidence type="ECO:0000256" key="1">
    <source>
        <dbReference type="SAM" id="MobiDB-lite"/>
    </source>
</evidence>
<accession>A0ABQ5GTV1</accession>
<sequence>MHGKLVYGKHVSVYLAKTQLRSYGEDFQTDDVTRVKPCKCFSLQPISKTTKVLDVSALIIDKEYMSQEKLSSWLEGREISAHKISQWCLHGAIIQCRDAEDYNRLLQSHSSDANGFLRIQSMTERENYYSRFIWLEIKGIPFEYKSKVNISSIAEAWGKVLFIDQTPTGSDICFLETCDPRHILEFGTISISNNTSLPICVSEFTGNPKCINVSSSPTTDLQPHIQELQPRSQRHSSGTAQELQILNSNYKSNSNGNMCGDVPIENFNLVDATDFLGGELLGMGKESDTSTSQANFFSKESTVLQPSQTLHAPNLPSVPSTSLSVNLSPTRDSPLYTKTNPQSTLSILKAKSIKASDCHRICSKALRFAKIMQDKKSISKNKERDTGMMTSRIKKK</sequence>
<reference evidence="2" key="1">
    <citation type="journal article" date="2022" name="Int. J. Mol. Sci.">
        <title>Draft Genome of Tanacetum Coccineum: Genomic Comparison of Closely Related Tanacetum-Family Plants.</title>
        <authorList>
            <person name="Yamashiro T."/>
            <person name="Shiraishi A."/>
            <person name="Nakayama K."/>
            <person name="Satake H."/>
        </authorList>
    </citation>
    <scope>NUCLEOTIDE SEQUENCE</scope>
</reference>
<protein>
    <recommendedName>
        <fullName evidence="4">DUF4283 domain-containing protein</fullName>
    </recommendedName>
</protein>
<dbReference type="EMBL" id="BQNB010018852">
    <property type="protein sequence ID" value="GJT78963.1"/>
    <property type="molecule type" value="Genomic_DNA"/>
</dbReference>